<dbReference type="AlphaFoldDB" id="A0A1J7IQK3"/>
<sequence length="119" mass="13635">MSHMATCSWLHRKHTSLSTPTLRSTTYAIPYATAQWQREEVPTHPAESPRGRDFLRTALNPQTPQPSTYPHYPHPPNYRDHVHHNNRSGTCSQREDCNVPYTPPDTEMTVPETLLRCSG</sequence>
<name>A0A1J7IQK3_9PEZI</name>
<dbReference type="Proteomes" id="UP000182658">
    <property type="component" value="Unassembled WGS sequence"/>
</dbReference>
<dbReference type="EMBL" id="KV875107">
    <property type="protein sequence ID" value="OIW23377.1"/>
    <property type="molecule type" value="Genomic_DNA"/>
</dbReference>
<organism evidence="2 3">
    <name type="scientific">Coniochaeta ligniaria NRRL 30616</name>
    <dbReference type="NCBI Taxonomy" id="1408157"/>
    <lineage>
        <taxon>Eukaryota</taxon>
        <taxon>Fungi</taxon>
        <taxon>Dikarya</taxon>
        <taxon>Ascomycota</taxon>
        <taxon>Pezizomycotina</taxon>
        <taxon>Sordariomycetes</taxon>
        <taxon>Sordariomycetidae</taxon>
        <taxon>Coniochaetales</taxon>
        <taxon>Coniochaetaceae</taxon>
        <taxon>Coniochaeta</taxon>
    </lineage>
</organism>
<evidence type="ECO:0000313" key="3">
    <source>
        <dbReference type="Proteomes" id="UP000182658"/>
    </source>
</evidence>
<feature type="region of interest" description="Disordered" evidence="1">
    <location>
        <begin position="37"/>
        <end position="109"/>
    </location>
</feature>
<reference evidence="2 3" key="1">
    <citation type="submission" date="2016-10" db="EMBL/GenBank/DDBJ databases">
        <title>Draft genome sequence of Coniochaeta ligniaria NRRL30616, a lignocellulolytic fungus for bioabatement of inhibitors in plant biomass hydrolysates.</title>
        <authorList>
            <consortium name="DOE Joint Genome Institute"/>
            <person name="Jimenez D.J."/>
            <person name="Hector R.E."/>
            <person name="Riley R."/>
            <person name="Sun H."/>
            <person name="Grigoriev I.V."/>
            <person name="Van Elsas J.D."/>
            <person name="Nichols N.N."/>
        </authorList>
    </citation>
    <scope>NUCLEOTIDE SEQUENCE [LARGE SCALE GENOMIC DNA]</scope>
    <source>
        <strain evidence="2 3">NRRL 30616</strain>
    </source>
</reference>
<proteinExistence type="predicted"/>
<protein>
    <submittedName>
        <fullName evidence="2">Uncharacterized protein</fullName>
    </submittedName>
</protein>
<evidence type="ECO:0000256" key="1">
    <source>
        <dbReference type="SAM" id="MobiDB-lite"/>
    </source>
</evidence>
<gene>
    <name evidence="2" type="ORF">CONLIGDRAFT_686822</name>
</gene>
<feature type="compositionally biased region" description="Polar residues" evidence="1">
    <location>
        <begin position="59"/>
        <end position="68"/>
    </location>
</feature>
<accession>A0A1J7IQK3</accession>
<evidence type="ECO:0000313" key="2">
    <source>
        <dbReference type="EMBL" id="OIW23377.1"/>
    </source>
</evidence>
<dbReference type="InParanoid" id="A0A1J7IQK3"/>
<feature type="compositionally biased region" description="Basic and acidic residues" evidence="1">
    <location>
        <begin position="37"/>
        <end position="55"/>
    </location>
</feature>
<keyword evidence="3" id="KW-1185">Reference proteome</keyword>